<name>A0A0E3CKG4_9PAST</name>
<sequence>MQNQCFLAKFFHLEQHNTDVKTEIIAGITTFLTMVYIVFVNPSILGVAGMDTQVVFVTTCLIAAFGSIFMGLFANLPVALAPAMGLNAFFAYVVVSKIGLSWQVGMGTIFWGAVGLLTLTLFQIRYWLIASIPLSLRVGITAGIGLFIALMGFHNAGIIVPNEATLMSLGDLHSSTVLLGILGFFIIVILSSKNIHASVLVSIIVTTVLSLLLGKTEFHGIFSMPPSITSVVGQVDIGGALQGDLLGIIFSFMLVNLFDSSGTLLGVTDKAGISNAQGTFPKMKQALYVDSISSVTGAYLGTSSVTAYIESSAGVSVGGRTGLTAVVVGILFLIVMFISPLASIVPPYATAGALIYVGILMSSSLIKVRWDDLTEATPAFITAAMMPFTYSITEGISLGFISYCVMKLFTGKAKEVSMPVWLIAVLFLLKIIFLN</sequence>
<keyword evidence="4 8" id="KW-1003">Cell membrane</keyword>
<evidence type="ECO:0000256" key="7">
    <source>
        <dbReference type="ARBA" id="ARBA00023136"/>
    </source>
</evidence>
<evidence type="ECO:0000313" key="9">
    <source>
        <dbReference type="EMBL" id="STO37763.1"/>
    </source>
</evidence>
<organism evidence="9 10">
    <name type="scientific">Gallibacterium anatis</name>
    <dbReference type="NCBI Taxonomy" id="750"/>
    <lineage>
        <taxon>Bacteria</taxon>
        <taxon>Pseudomonadati</taxon>
        <taxon>Pseudomonadota</taxon>
        <taxon>Gammaproteobacteria</taxon>
        <taxon>Pasteurellales</taxon>
        <taxon>Pasteurellaceae</taxon>
        <taxon>Gallibacterium</taxon>
    </lineage>
</organism>
<evidence type="ECO:0000256" key="5">
    <source>
        <dbReference type="ARBA" id="ARBA00022692"/>
    </source>
</evidence>
<evidence type="ECO:0000256" key="4">
    <source>
        <dbReference type="ARBA" id="ARBA00022475"/>
    </source>
</evidence>
<evidence type="ECO:0000256" key="2">
    <source>
        <dbReference type="ARBA" id="ARBA00005697"/>
    </source>
</evidence>
<comment type="subcellular location">
    <subcellularLocation>
        <location evidence="1 8">Cell membrane</location>
        <topology evidence="1 8">Multi-pass membrane protein</topology>
    </subcellularLocation>
</comment>
<dbReference type="PANTHER" id="PTHR43337">
    <property type="entry name" value="XANTHINE/URACIL PERMEASE C887.17-RELATED"/>
    <property type="match status" value="1"/>
</dbReference>
<keyword evidence="5 8" id="KW-0812">Transmembrane</keyword>
<evidence type="ECO:0000256" key="1">
    <source>
        <dbReference type="ARBA" id="ARBA00004651"/>
    </source>
</evidence>
<keyword evidence="7 8" id="KW-0472">Membrane</keyword>
<dbReference type="Proteomes" id="UP000254232">
    <property type="component" value="Unassembled WGS sequence"/>
</dbReference>
<dbReference type="GeneID" id="77262999"/>
<dbReference type="InterPro" id="IPR006043">
    <property type="entry name" value="NCS2"/>
</dbReference>
<proteinExistence type="inferred from homology"/>
<dbReference type="PIRSF" id="PIRSF005353">
    <property type="entry name" value="PbuG"/>
    <property type="match status" value="1"/>
</dbReference>
<accession>A0A0E3CKG4</accession>
<dbReference type="Pfam" id="PF00860">
    <property type="entry name" value="Xan_ur_permease"/>
    <property type="match status" value="1"/>
</dbReference>
<keyword evidence="3 8" id="KW-0813">Transport</keyword>
<dbReference type="EMBL" id="UGGZ01000001">
    <property type="protein sequence ID" value="STO37763.1"/>
    <property type="molecule type" value="Genomic_DNA"/>
</dbReference>
<dbReference type="InterPro" id="IPR045018">
    <property type="entry name" value="Azg-like"/>
</dbReference>
<dbReference type="GO" id="GO:0015207">
    <property type="term" value="F:adenine transmembrane transporter activity"/>
    <property type="evidence" value="ECO:0007669"/>
    <property type="project" value="TreeGrafter"/>
</dbReference>
<reference evidence="9 10" key="1">
    <citation type="submission" date="2018-06" db="EMBL/GenBank/DDBJ databases">
        <authorList>
            <consortium name="Pathogen Informatics"/>
            <person name="Doyle S."/>
        </authorList>
    </citation>
    <scope>NUCLEOTIDE SEQUENCE [LARGE SCALE GENOMIC DNA]</scope>
    <source>
        <strain evidence="9 10">NCTC11413</strain>
    </source>
</reference>
<dbReference type="InterPro" id="IPR026033">
    <property type="entry name" value="Azg-like_bact_archaea"/>
</dbReference>
<dbReference type="RefSeq" id="WP_018346047.1">
    <property type="nucleotide sequence ID" value="NZ_CP103874.1"/>
</dbReference>
<comment type="similarity">
    <text evidence="2 8">Belongs to the nucleobase:cation symporter-2 (NCS2) (TC 2.A.40) family. Azg-like subfamily.</text>
</comment>
<dbReference type="PANTHER" id="PTHR43337:SF1">
    <property type="entry name" value="XANTHINE_URACIL PERMEASE C887.17-RELATED"/>
    <property type="match status" value="1"/>
</dbReference>
<evidence type="ECO:0000313" key="10">
    <source>
        <dbReference type="Proteomes" id="UP000254232"/>
    </source>
</evidence>
<evidence type="ECO:0000256" key="8">
    <source>
        <dbReference type="PIRNR" id="PIRNR005353"/>
    </source>
</evidence>
<evidence type="ECO:0000256" key="3">
    <source>
        <dbReference type="ARBA" id="ARBA00022448"/>
    </source>
</evidence>
<dbReference type="AlphaFoldDB" id="A0A0E3CKG4"/>
<keyword evidence="6 8" id="KW-1133">Transmembrane helix</keyword>
<gene>
    <name evidence="9" type="primary">purP</name>
    <name evidence="9" type="ORF">NCTC11413_00881</name>
</gene>
<dbReference type="GO" id="GO:0005886">
    <property type="term" value="C:plasma membrane"/>
    <property type="evidence" value="ECO:0007669"/>
    <property type="project" value="UniProtKB-SubCell"/>
</dbReference>
<protein>
    <submittedName>
        <fullName evidence="9">Probable adenine permease PurP</fullName>
    </submittedName>
</protein>
<evidence type="ECO:0000256" key="6">
    <source>
        <dbReference type="ARBA" id="ARBA00022989"/>
    </source>
</evidence>